<dbReference type="GO" id="GO:0000049">
    <property type="term" value="F:tRNA binding"/>
    <property type="evidence" value="ECO:0007669"/>
    <property type="project" value="InterPro"/>
</dbReference>
<evidence type="ECO:0000256" key="1">
    <source>
        <dbReference type="ARBA" id="ARBA00005594"/>
    </source>
</evidence>
<comment type="caution">
    <text evidence="12">The sequence shown here is derived from an EMBL/GenBank/DDBJ whole genome shotgun (WGS) entry which is preliminary data.</text>
</comment>
<dbReference type="SUPFAM" id="SSF50677">
    <property type="entry name" value="ValRS/IleRS/LeuRS editing domain"/>
    <property type="match status" value="1"/>
</dbReference>
<keyword evidence="13" id="KW-1185">Reference proteome</keyword>
<dbReference type="AlphaFoldDB" id="A0AAV4GI26"/>
<dbReference type="Pfam" id="PF19302">
    <property type="entry name" value="DUF5915"/>
    <property type="match status" value="1"/>
</dbReference>
<dbReference type="GO" id="GO:0002161">
    <property type="term" value="F:aminoacyl-tRNA deacylase activity"/>
    <property type="evidence" value="ECO:0007669"/>
    <property type="project" value="InterPro"/>
</dbReference>
<keyword evidence="5" id="KW-0067">ATP-binding</keyword>
<dbReference type="CDD" id="cd07961">
    <property type="entry name" value="Anticodon_Ia_Ile_ABEc"/>
    <property type="match status" value="1"/>
</dbReference>
<protein>
    <recommendedName>
        <fullName evidence="2">isoleucine--tRNA ligase</fullName>
        <ecNumber evidence="2">6.1.1.5</ecNumber>
    </recommendedName>
    <alternativeName>
        <fullName evidence="8">Isoleucyl-tRNA synthetase</fullName>
    </alternativeName>
</protein>
<evidence type="ECO:0000256" key="9">
    <source>
        <dbReference type="ARBA" id="ARBA00048359"/>
    </source>
</evidence>
<keyword evidence="6" id="KW-0648">Protein biosynthesis</keyword>
<evidence type="ECO:0000313" key="13">
    <source>
        <dbReference type="Proteomes" id="UP000762676"/>
    </source>
</evidence>
<dbReference type="GO" id="GO:0004822">
    <property type="term" value="F:isoleucine-tRNA ligase activity"/>
    <property type="evidence" value="ECO:0007669"/>
    <property type="project" value="UniProtKB-EC"/>
</dbReference>
<reference evidence="12 13" key="1">
    <citation type="journal article" date="2021" name="Elife">
        <title>Chloroplast acquisition without the gene transfer in kleptoplastic sea slugs, Plakobranchus ocellatus.</title>
        <authorList>
            <person name="Maeda T."/>
            <person name="Takahashi S."/>
            <person name="Yoshida T."/>
            <person name="Shimamura S."/>
            <person name="Takaki Y."/>
            <person name="Nagai Y."/>
            <person name="Toyoda A."/>
            <person name="Suzuki Y."/>
            <person name="Arimoto A."/>
            <person name="Ishii H."/>
            <person name="Satoh N."/>
            <person name="Nishiyama T."/>
            <person name="Hasebe M."/>
            <person name="Maruyama T."/>
            <person name="Minagawa J."/>
            <person name="Obokata J."/>
            <person name="Shigenobu S."/>
        </authorList>
    </citation>
    <scope>NUCLEOTIDE SEQUENCE [LARGE SCALE GENOMIC DNA]</scope>
</reference>
<dbReference type="Proteomes" id="UP000762676">
    <property type="component" value="Unassembled WGS sequence"/>
</dbReference>
<comment type="similarity">
    <text evidence="1">Belongs to the class-I aminoacyl-tRNA synthetase family.</text>
</comment>
<dbReference type="InterPro" id="IPR009080">
    <property type="entry name" value="tRNAsynth_Ia_anticodon-bd"/>
</dbReference>
<gene>
    <name evidence="12" type="ORF">ElyMa_002421700</name>
</gene>
<evidence type="ECO:0000256" key="4">
    <source>
        <dbReference type="ARBA" id="ARBA00022741"/>
    </source>
</evidence>
<evidence type="ECO:0000259" key="11">
    <source>
        <dbReference type="Pfam" id="PF08264"/>
    </source>
</evidence>
<evidence type="ECO:0000256" key="6">
    <source>
        <dbReference type="ARBA" id="ARBA00022917"/>
    </source>
</evidence>
<dbReference type="NCBIfam" id="TIGR00392">
    <property type="entry name" value="ileS"/>
    <property type="match status" value="1"/>
</dbReference>
<dbReference type="PANTHER" id="PTHR42780">
    <property type="entry name" value="SOLEUCYL-TRNA SYNTHETASE"/>
    <property type="match status" value="1"/>
</dbReference>
<feature type="domain" description="Methionyl/Valyl/Leucyl/Isoleucyl-tRNA synthetase anticodon-binding" evidence="11">
    <location>
        <begin position="717"/>
        <end position="870"/>
    </location>
</feature>
<keyword evidence="4" id="KW-0547">Nucleotide-binding</keyword>
<dbReference type="Pfam" id="PF00133">
    <property type="entry name" value="tRNA-synt_1"/>
    <property type="match status" value="1"/>
</dbReference>
<evidence type="ECO:0000313" key="12">
    <source>
        <dbReference type="EMBL" id="GFR84618.1"/>
    </source>
</evidence>
<accession>A0AAV4GI26</accession>
<proteinExistence type="inferred from homology"/>
<keyword evidence="3 12" id="KW-0436">Ligase</keyword>
<dbReference type="GO" id="GO:0005524">
    <property type="term" value="F:ATP binding"/>
    <property type="evidence" value="ECO:0007669"/>
    <property type="project" value="UniProtKB-KW"/>
</dbReference>
<feature type="domain" description="Aminoacyl-tRNA synthetase class Ia" evidence="10">
    <location>
        <begin position="5"/>
        <end position="669"/>
    </location>
</feature>
<evidence type="ECO:0000256" key="7">
    <source>
        <dbReference type="ARBA" id="ARBA00023146"/>
    </source>
</evidence>
<dbReference type="Gene3D" id="1.10.730.10">
    <property type="entry name" value="Isoleucyl-tRNA Synthetase, Domain 1"/>
    <property type="match status" value="1"/>
</dbReference>
<dbReference type="EC" id="6.1.1.5" evidence="2"/>
<dbReference type="Gene3D" id="3.90.740.10">
    <property type="entry name" value="Valyl/Leucyl/Isoleucyl-tRNA synthetase, editing domain"/>
    <property type="match status" value="1"/>
</dbReference>
<comment type="catalytic activity">
    <reaction evidence="9">
        <text>tRNA(Ile) + L-isoleucine + ATP = L-isoleucyl-tRNA(Ile) + AMP + diphosphate</text>
        <dbReference type="Rhea" id="RHEA:11060"/>
        <dbReference type="Rhea" id="RHEA-COMP:9666"/>
        <dbReference type="Rhea" id="RHEA-COMP:9695"/>
        <dbReference type="ChEBI" id="CHEBI:30616"/>
        <dbReference type="ChEBI" id="CHEBI:33019"/>
        <dbReference type="ChEBI" id="CHEBI:58045"/>
        <dbReference type="ChEBI" id="CHEBI:78442"/>
        <dbReference type="ChEBI" id="CHEBI:78528"/>
        <dbReference type="ChEBI" id="CHEBI:456215"/>
        <dbReference type="EC" id="6.1.1.5"/>
    </reaction>
</comment>
<dbReference type="InterPro" id="IPR002300">
    <property type="entry name" value="aa-tRNA-synth_Ia"/>
</dbReference>
<dbReference type="InterPro" id="IPR033709">
    <property type="entry name" value="Anticodon_Ile_ABEc"/>
</dbReference>
<dbReference type="Gene3D" id="3.40.50.620">
    <property type="entry name" value="HUPs"/>
    <property type="match status" value="2"/>
</dbReference>
<dbReference type="EMBL" id="BMAT01004961">
    <property type="protein sequence ID" value="GFR84618.1"/>
    <property type="molecule type" value="Genomic_DNA"/>
</dbReference>
<evidence type="ECO:0000256" key="2">
    <source>
        <dbReference type="ARBA" id="ARBA00013165"/>
    </source>
</evidence>
<evidence type="ECO:0000256" key="5">
    <source>
        <dbReference type="ARBA" id="ARBA00022840"/>
    </source>
</evidence>
<dbReference type="InterPro" id="IPR002301">
    <property type="entry name" value="Ile-tRNA-ligase"/>
</dbReference>
<dbReference type="SUPFAM" id="SSF47323">
    <property type="entry name" value="Anticodon-binding domain of a subclass of class I aminoacyl-tRNA synthetases"/>
    <property type="match status" value="2"/>
</dbReference>
<sequence length="1085" mass="125910">MPGIHHVLARSIKDIFCRYYTQKGYQVKRKAGWDTHGLPVELGVEKELGITKEDIGKRISIAEYNSACKKAVMKYTDVWNHLTERLGFWLDMNTPYITYQPKYMESVWWLLKEIYKKGWLYKGYTIQPYSPKAGTGLSSHELNQPGCYKDVTDTSVVAQFKAIPTTLPEKLKPYKKLHFLAWTTTPWTLPSNTALTVGKRIRYAVVSTFNQYTFEPVEVLLAEDLVSKQFSGKYKKANSEGDLAGFDKTSKKIPYIIKKKLLGEEFLESRYEQLLPFAQPYETPENAFRIIAGDFVTTEDGTGIVHTAPTFGADDYKVAKEANPPVPPMLVMDENRNLVPLVDTQGKFRKGIGQLGGKYVKNEYYDEGKAPEKSLDVEIAILLKEQNKAFAVEKYKHNYPHCWRTDKPILYYPLDSWFIKVIAFKDKMYEHNQSINWKPESTGEKRFAQWLKNANDWNLSRSRYWGIPLPIWRTECGDEELVIGSLEELKGEIKKSLQSGWMKQDPFGSFEEGNFSEENYSRIDLHKNVVDTIVLTSKKGQPMYREADLIDVWFDSGSMPYAQWHYPFEKPEKGKTEFESVFPANFIAEGVDQTRGWFYTLHAIATAVFDQPAYKNVISNGLVLDKEGRKMSKRLGNAVDPFEVLDKYGADATRWYMIGNSNPWDNLKFDIEGVEEVKRKFFGTLYNTYSFFSLYANIDGFCHKEPEILINERPELDRWILSELHTLIRVTDQAYKDYEPTRVVRAISYFVQENLSNWYVRLSRRRFWKGDYQKDKLSAYQTLYNVLKTTSKLMAPIAPFYSEHLYRDLTKNMPQKEEQSVHFTLFPKYDKYFLDPDLESKMKKAQTISSMVLSLRKKERIKVRQPLKKILIPISHANTRNEIEQVADIIKSEVNIKSIEFLNSESDILVKQIVPNFKVIGPKYGKLVGALVGAIKTLKKEDITQLEERGYLEIKVRGDKIMLKEEDVEISFKNLEGWTVTNNNGITVALDITIDETLKNEGLARELINRIQNLRKQKELEVTDKIDIYFSKNKHIADILKDNMEYIKKETLATTIKIKEKLENPFCIEFEKFSMNLSVEKNVMN</sequence>
<dbReference type="InterPro" id="IPR013155">
    <property type="entry name" value="M/V/L/I-tRNA-synth_anticd-bd"/>
</dbReference>
<dbReference type="GO" id="GO:0006428">
    <property type="term" value="P:isoleucyl-tRNA aminoacylation"/>
    <property type="evidence" value="ECO:0007669"/>
    <property type="project" value="InterPro"/>
</dbReference>
<evidence type="ECO:0000256" key="3">
    <source>
        <dbReference type="ARBA" id="ARBA00022598"/>
    </source>
</evidence>
<dbReference type="InterPro" id="IPR023586">
    <property type="entry name" value="Ile-tRNA-ligase_type2"/>
</dbReference>
<name>A0AAV4GI26_9GAST</name>
<dbReference type="PANTHER" id="PTHR42780:SF1">
    <property type="entry name" value="ISOLEUCINE--TRNA LIGASE, CYTOPLASMIC"/>
    <property type="match status" value="1"/>
</dbReference>
<dbReference type="SUPFAM" id="SSF52374">
    <property type="entry name" value="Nucleotidylyl transferase"/>
    <property type="match status" value="1"/>
</dbReference>
<dbReference type="InterPro" id="IPR014729">
    <property type="entry name" value="Rossmann-like_a/b/a_fold"/>
</dbReference>
<dbReference type="InterPro" id="IPR009008">
    <property type="entry name" value="Val/Leu/Ile-tRNA-synth_edit"/>
</dbReference>
<dbReference type="CDD" id="cd00818">
    <property type="entry name" value="IleRS_core"/>
    <property type="match status" value="1"/>
</dbReference>
<evidence type="ECO:0000259" key="10">
    <source>
        <dbReference type="Pfam" id="PF00133"/>
    </source>
</evidence>
<dbReference type="Pfam" id="PF08264">
    <property type="entry name" value="Anticodon_1"/>
    <property type="match status" value="1"/>
</dbReference>
<organism evidence="12 13">
    <name type="scientific">Elysia marginata</name>
    <dbReference type="NCBI Taxonomy" id="1093978"/>
    <lineage>
        <taxon>Eukaryota</taxon>
        <taxon>Metazoa</taxon>
        <taxon>Spiralia</taxon>
        <taxon>Lophotrochozoa</taxon>
        <taxon>Mollusca</taxon>
        <taxon>Gastropoda</taxon>
        <taxon>Heterobranchia</taxon>
        <taxon>Euthyneura</taxon>
        <taxon>Panpulmonata</taxon>
        <taxon>Sacoglossa</taxon>
        <taxon>Placobranchoidea</taxon>
        <taxon>Plakobranchidae</taxon>
        <taxon>Elysia</taxon>
    </lineage>
</organism>
<keyword evidence="7" id="KW-0030">Aminoacyl-tRNA synthetase</keyword>
<evidence type="ECO:0000256" key="8">
    <source>
        <dbReference type="ARBA" id="ARBA00032665"/>
    </source>
</evidence>